<dbReference type="RefSeq" id="WP_254572754.1">
    <property type="nucleotide sequence ID" value="NZ_CP098502.1"/>
</dbReference>
<dbReference type="InterPro" id="IPR050855">
    <property type="entry name" value="NDM-1-like"/>
</dbReference>
<dbReference type="Proteomes" id="UP001056035">
    <property type="component" value="Chromosome"/>
</dbReference>
<dbReference type="SUPFAM" id="SSF56281">
    <property type="entry name" value="Metallo-hydrolase/oxidoreductase"/>
    <property type="match status" value="1"/>
</dbReference>
<gene>
    <name evidence="2" type="ORF">NBH00_07690</name>
</gene>
<dbReference type="Gene3D" id="3.60.15.10">
    <property type="entry name" value="Ribonuclease Z/Hydroxyacylglutathione hydrolase-like"/>
    <property type="match status" value="1"/>
</dbReference>
<dbReference type="PANTHER" id="PTHR42951">
    <property type="entry name" value="METALLO-BETA-LACTAMASE DOMAIN-CONTAINING"/>
    <property type="match status" value="1"/>
</dbReference>
<dbReference type="InterPro" id="IPR001279">
    <property type="entry name" value="Metallo-B-lactamas"/>
</dbReference>
<keyword evidence="3" id="KW-1185">Reference proteome</keyword>
<organism evidence="2 3">
    <name type="scientific">Paraconexibacter antarcticus</name>
    <dbReference type="NCBI Taxonomy" id="2949664"/>
    <lineage>
        <taxon>Bacteria</taxon>
        <taxon>Bacillati</taxon>
        <taxon>Actinomycetota</taxon>
        <taxon>Thermoleophilia</taxon>
        <taxon>Solirubrobacterales</taxon>
        <taxon>Paraconexibacteraceae</taxon>
        <taxon>Paraconexibacter</taxon>
    </lineage>
</organism>
<dbReference type="PANTHER" id="PTHR42951:SF4">
    <property type="entry name" value="ACYL-COENZYME A THIOESTERASE MBLAC2"/>
    <property type="match status" value="1"/>
</dbReference>
<reference evidence="2 3" key="1">
    <citation type="submission" date="2022-06" db="EMBL/GenBank/DDBJ databases">
        <title>Paraconexibacter antarcticus.</title>
        <authorList>
            <person name="Kim C.S."/>
        </authorList>
    </citation>
    <scope>NUCLEOTIDE SEQUENCE [LARGE SCALE GENOMIC DNA]</scope>
    <source>
        <strain evidence="2 3">02-257</strain>
    </source>
</reference>
<protein>
    <submittedName>
        <fullName evidence="2">MBL fold metallo-hydrolase</fullName>
    </submittedName>
</protein>
<sequence length="286" mass="29759">MPIDVLARASPAANLALVGTVLVDTGGGVSDNADRVERFLAGRPVELIALTHGHLDHAGGAAELRDRLGAPIALHRADLATLARDAARLHQPLTPFTVDRVLEDGDTLPGGIEVVGVPSQTPGHVAYWVPAERTVLTGDLLQRDDVAWLPPDDGVIDAAIAAIGRLAALRPVRGIPGHGPDVTDVPRAVAATIARYEQWREHPDRQAWHAARRIAAGRLSLEDPRPDLAGATELLAAVPMLADFGAVLGLGAGALAAEVLRQLVGSGALGDDGGPLVTRFPHEPAA</sequence>
<feature type="domain" description="Metallo-beta-lactamase" evidence="1">
    <location>
        <begin position="12"/>
        <end position="178"/>
    </location>
</feature>
<dbReference type="SMART" id="SM00849">
    <property type="entry name" value="Lactamase_B"/>
    <property type="match status" value="1"/>
</dbReference>
<evidence type="ECO:0000259" key="1">
    <source>
        <dbReference type="SMART" id="SM00849"/>
    </source>
</evidence>
<proteinExistence type="predicted"/>
<dbReference type="InterPro" id="IPR036866">
    <property type="entry name" value="RibonucZ/Hydroxyglut_hydro"/>
</dbReference>
<dbReference type="Pfam" id="PF00753">
    <property type="entry name" value="Lactamase_B"/>
    <property type="match status" value="1"/>
</dbReference>
<evidence type="ECO:0000313" key="3">
    <source>
        <dbReference type="Proteomes" id="UP001056035"/>
    </source>
</evidence>
<dbReference type="EMBL" id="CP098502">
    <property type="protein sequence ID" value="UTI66076.1"/>
    <property type="molecule type" value="Genomic_DNA"/>
</dbReference>
<accession>A0ABY5DY44</accession>
<evidence type="ECO:0000313" key="2">
    <source>
        <dbReference type="EMBL" id="UTI66076.1"/>
    </source>
</evidence>
<name>A0ABY5DY44_9ACTN</name>